<dbReference type="InterPro" id="IPR006764">
    <property type="entry name" value="SAM_dep_MeTrfase_SAV2177_type"/>
</dbReference>
<dbReference type="Proteomes" id="UP000588098">
    <property type="component" value="Unassembled WGS sequence"/>
</dbReference>
<dbReference type="PIRSF" id="PIRSF017393">
    <property type="entry name" value="MTase_SAV2177"/>
    <property type="match status" value="1"/>
</dbReference>
<dbReference type="SUPFAM" id="SSF53335">
    <property type="entry name" value="S-adenosyl-L-methionine-dependent methyltransferases"/>
    <property type="match status" value="1"/>
</dbReference>
<organism evidence="1 2">
    <name type="scientific">Streptomyces zagrosensis</name>
    <dbReference type="NCBI Taxonomy" id="1042984"/>
    <lineage>
        <taxon>Bacteria</taxon>
        <taxon>Bacillati</taxon>
        <taxon>Actinomycetota</taxon>
        <taxon>Actinomycetes</taxon>
        <taxon>Kitasatosporales</taxon>
        <taxon>Streptomycetaceae</taxon>
        <taxon>Streptomyces</taxon>
    </lineage>
</organism>
<evidence type="ECO:0000313" key="2">
    <source>
        <dbReference type="Proteomes" id="UP000588098"/>
    </source>
</evidence>
<keyword evidence="1" id="KW-0808">Transferase</keyword>
<protein>
    <submittedName>
        <fullName evidence="1">SAM-dependent methyltransferase</fullName>
    </submittedName>
</protein>
<dbReference type="AlphaFoldDB" id="A0A7W9V256"/>
<gene>
    <name evidence="1" type="ORF">FHS42_005578</name>
</gene>
<dbReference type="GO" id="GO:0008168">
    <property type="term" value="F:methyltransferase activity"/>
    <property type="evidence" value="ECO:0007669"/>
    <property type="project" value="UniProtKB-KW"/>
</dbReference>
<dbReference type="Pfam" id="PF04672">
    <property type="entry name" value="Methyltransf_19"/>
    <property type="match status" value="1"/>
</dbReference>
<evidence type="ECO:0000313" key="1">
    <source>
        <dbReference type="EMBL" id="MBB5938489.1"/>
    </source>
</evidence>
<proteinExistence type="predicted"/>
<dbReference type="RefSeq" id="WP_184576274.1">
    <property type="nucleotide sequence ID" value="NZ_JACHJL010000016.1"/>
</dbReference>
<reference evidence="1 2" key="1">
    <citation type="submission" date="2020-08" db="EMBL/GenBank/DDBJ databases">
        <title>Genomic Encyclopedia of Type Strains, Phase III (KMG-III): the genomes of soil and plant-associated and newly described type strains.</title>
        <authorList>
            <person name="Whitman W."/>
        </authorList>
    </citation>
    <scope>NUCLEOTIDE SEQUENCE [LARGE SCALE GENOMIC DNA]</scope>
    <source>
        <strain evidence="1 2">CECT 8305</strain>
    </source>
</reference>
<comment type="caution">
    <text evidence="1">The sequence shown here is derived from an EMBL/GenBank/DDBJ whole genome shotgun (WGS) entry which is preliminary data.</text>
</comment>
<dbReference type="GO" id="GO:0032259">
    <property type="term" value="P:methylation"/>
    <property type="evidence" value="ECO:0007669"/>
    <property type="project" value="UniProtKB-KW"/>
</dbReference>
<accession>A0A7W9V256</accession>
<sequence length="264" mass="28772">MTGNNTERIDLARAHSARVYDFILGGKDNYTADRAAAEAALTAWPGLKTSMRINREVMHRMAHWLATEAQVKQFLDIGTGIPTAPNLHQVVQAVTPSASVVYVDNDPIVLAHARALLTGTPEGRTAYIEADMREPDKILTAPDLHQTLDLSQPVGLTIIAVLQFVEDASGLIERLLEPLAPGSYLALTLATADLAPESIELAATYTRRGIPMYLRSRSEVEQLFAGLDMVEPGVVPMHHWRPDPREAVSEATTVNMYAGVGRKA</sequence>
<dbReference type="Gene3D" id="3.40.50.150">
    <property type="entry name" value="Vaccinia Virus protein VP39"/>
    <property type="match status" value="1"/>
</dbReference>
<dbReference type="InterPro" id="IPR029063">
    <property type="entry name" value="SAM-dependent_MTases_sf"/>
</dbReference>
<keyword evidence="2" id="KW-1185">Reference proteome</keyword>
<keyword evidence="1" id="KW-0489">Methyltransferase</keyword>
<dbReference type="CDD" id="cd02440">
    <property type="entry name" value="AdoMet_MTases"/>
    <property type="match status" value="1"/>
</dbReference>
<dbReference type="EMBL" id="JACHJL010000016">
    <property type="protein sequence ID" value="MBB5938489.1"/>
    <property type="molecule type" value="Genomic_DNA"/>
</dbReference>
<name>A0A7W9V256_9ACTN</name>